<gene>
    <name evidence="5" type="ORF">V6N11_004559</name>
</gene>
<evidence type="ECO:0000313" key="6">
    <source>
        <dbReference type="Proteomes" id="UP001396334"/>
    </source>
</evidence>
<evidence type="ECO:0000256" key="3">
    <source>
        <dbReference type="PROSITE-ProRule" id="PRU00357"/>
    </source>
</evidence>
<dbReference type="PROSITE" id="PS51017">
    <property type="entry name" value="CCT"/>
    <property type="match status" value="1"/>
</dbReference>
<dbReference type="EMBL" id="JBBPBN010000015">
    <property type="protein sequence ID" value="KAK9024397.1"/>
    <property type="molecule type" value="Genomic_DNA"/>
</dbReference>
<dbReference type="PANTHER" id="PTHR31319">
    <property type="entry name" value="ZINC FINGER PROTEIN CONSTANS-LIKE 4"/>
    <property type="match status" value="1"/>
</dbReference>
<comment type="subcellular location">
    <subcellularLocation>
        <location evidence="1 3">Nucleus</location>
    </subcellularLocation>
</comment>
<dbReference type="Proteomes" id="UP001396334">
    <property type="component" value="Unassembled WGS sequence"/>
</dbReference>
<reference evidence="5 6" key="1">
    <citation type="journal article" date="2024" name="G3 (Bethesda)">
        <title>Genome assembly of Hibiscus sabdariffa L. provides insights into metabolisms of medicinal natural products.</title>
        <authorList>
            <person name="Kim T."/>
        </authorList>
    </citation>
    <scope>NUCLEOTIDE SEQUENCE [LARGE SCALE GENOMIC DNA]</scope>
    <source>
        <strain evidence="5">TK-2024</strain>
        <tissue evidence="5">Old leaves</tissue>
    </source>
</reference>
<accession>A0ABR2SHH9</accession>
<proteinExistence type="predicted"/>
<evidence type="ECO:0000259" key="4">
    <source>
        <dbReference type="PROSITE" id="PS51017"/>
    </source>
</evidence>
<protein>
    <recommendedName>
        <fullName evidence="4">CCT domain-containing protein</fullName>
    </recommendedName>
</protein>
<evidence type="ECO:0000313" key="5">
    <source>
        <dbReference type="EMBL" id="KAK9024397.1"/>
    </source>
</evidence>
<dbReference type="InterPro" id="IPR045281">
    <property type="entry name" value="CONSTANS-like"/>
</dbReference>
<evidence type="ECO:0000256" key="2">
    <source>
        <dbReference type="ARBA" id="ARBA00023242"/>
    </source>
</evidence>
<dbReference type="PANTHER" id="PTHR31319:SF110">
    <property type="entry name" value="CCT MOTIF FAMILY PROTEIN"/>
    <property type="match status" value="1"/>
</dbReference>
<keyword evidence="2 3" id="KW-0539">Nucleus</keyword>
<sequence>MASIPKLYTNYAFSNDFSQFPNPQTVPQENYTAAGGAKIPGATWGEEISFPMFGRIDVFQHDSNLTSAVPAALFPELIGIPSDLDVPTALPHHNNIAAGFCGINGTIQNFGDRYQLQDVYEFGEECTGSVHQDFKAVGPTLGQNWGIQGNRIRAAMEDSNLKVGRYSVEERKDRILRYLKKRNQRNFNKTIKYACRKTLADRRVRVRGRFARNTQLCEDQEMVLKKEDDNSPSEAIQMKQDEDDWLQEAMANLMYLPYIAG</sequence>
<feature type="domain" description="CCT" evidence="4">
    <location>
        <begin position="171"/>
        <end position="213"/>
    </location>
</feature>
<name>A0ABR2SHH9_9ROSI</name>
<evidence type="ECO:0000256" key="1">
    <source>
        <dbReference type="ARBA" id="ARBA00004123"/>
    </source>
</evidence>
<dbReference type="InterPro" id="IPR010402">
    <property type="entry name" value="CCT_domain"/>
</dbReference>
<organism evidence="5 6">
    <name type="scientific">Hibiscus sabdariffa</name>
    <name type="common">roselle</name>
    <dbReference type="NCBI Taxonomy" id="183260"/>
    <lineage>
        <taxon>Eukaryota</taxon>
        <taxon>Viridiplantae</taxon>
        <taxon>Streptophyta</taxon>
        <taxon>Embryophyta</taxon>
        <taxon>Tracheophyta</taxon>
        <taxon>Spermatophyta</taxon>
        <taxon>Magnoliopsida</taxon>
        <taxon>eudicotyledons</taxon>
        <taxon>Gunneridae</taxon>
        <taxon>Pentapetalae</taxon>
        <taxon>rosids</taxon>
        <taxon>malvids</taxon>
        <taxon>Malvales</taxon>
        <taxon>Malvaceae</taxon>
        <taxon>Malvoideae</taxon>
        <taxon>Hibiscus</taxon>
    </lineage>
</organism>
<keyword evidence="6" id="KW-1185">Reference proteome</keyword>
<comment type="caution">
    <text evidence="5">The sequence shown here is derived from an EMBL/GenBank/DDBJ whole genome shotgun (WGS) entry which is preliminary data.</text>
</comment>
<dbReference type="Pfam" id="PF06203">
    <property type="entry name" value="CCT"/>
    <property type="match status" value="1"/>
</dbReference>